<evidence type="ECO:0000256" key="3">
    <source>
        <dbReference type="ARBA" id="ARBA00022475"/>
    </source>
</evidence>
<dbReference type="Pfam" id="PF00528">
    <property type="entry name" value="BPD_transp_1"/>
    <property type="match status" value="1"/>
</dbReference>
<reference evidence="9 10" key="1">
    <citation type="submission" date="2018-09" db="EMBL/GenBank/DDBJ databases">
        <title>Novel species of Cryobacterium.</title>
        <authorList>
            <person name="Liu Q."/>
            <person name="Xin Y.-H."/>
        </authorList>
    </citation>
    <scope>NUCLEOTIDE SEQUENCE [LARGE SCALE GENOMIC DNA]</scope>
    <source>
        <strain evidence="9 10">Hh39</strain>
    </source>
</reference>
<keyword evidence="5 7" id="KW-1133">Transmembrane helix</keyword>
<dbReference type="InterPro" id="IPR050809">
    <property type="entry name" value="UgpAE/MalFG_permease"/>
</dbReference>
<keyword evidence="6 7" id="KW-0472">Membrane</keyword>
<dbReference type="GO" id="GO:0055085">
    <property type="term" value="P:transmembrane transport"/>
    <property type="evidence" value="ECO:0007669"/>
    <property type="project" value="InterPro"/>
</dbReference>
<dbReference type="SUPFAM" id="SSF161098">
    <property type="entry name" value="MetI-like"/>
    <property type="match status" value="1"/>
</dbReference>
<dbReference type="InterPro" id="IPR035906">
    <property type="entry name" value="MetI-like_sf"/>
</dbReference>
<dbReference type="PROSITE" id="PS50928">
    <property type="entry name" value="ABC_TM1"/>
    <property type="match status" value="1"/>
</dbReference>
<comment type="similarity">
    <text evidence="7">Belongs to the binding-protein-dependent transport system permease family.</text>
</comment>
<dbReference type="AlphaFoldDB" id="A0A3A5MRL1"/>
<feature type="transmembrane region" description="Helical" evidence="7">
    <location>
        <begin position="124"/>
        <end position="144"/>
    </location>
</feature>
<dbReference type="RefSeq" id="WP_119971962.1">
    <property type="nucleotide sequence ID" value="NZ_JBHSQA010000025.1"/>
</dbReference>
<evidence type="ECO:0000313" key="9">
    <source>
        <dbReference type="EMBL" id="RJT90459.1"/>
    </source>
</evidence>
<feature type="transmembrane region" description="Helical" evidence="7">
    <location>
        <begin position="65"/>
        <end position="85"/>
    </location>
</feature>
<dbReference type="GO" id="GO:0005886">
    <property type="term" value="C:plasma membrane"/>
    <property type="evidence" value="ECO:0007669"/>
    <property type="project" value="UniProtKB-SubCell"/>
</dbReference>
<dbReference type="EMBL" id="QZVS01000060">
    <property type="protein sequence ID" value="RJT90459.1"/>
    <property type="molecule type" value="Genomic_DNA"/>
</dbReference>
<comment type="subcellular location">
    <subcellularLocation>
        <location evidence="1 7">Cell membrane</location>
        <topology evidence="1 7">Multi-pass membrane protein</topology>
    </subcellularLocation>
</comment>
<proteinExistence type="inferred from homology"/>
<comment type="caution">
    <text evidence="9">The sequence shown here is derived from an EMBL/GenBank/DDBJ whole genome shotgun (WGS) entry which is preliminary data.</text>
</comment>
<feature type="transmembrane region" description="Helical" evidence="7">
    <location>
        <begin position="12"/>
        <end position="33"/>
    </location>
</feature>
<dbReference type="PANTHER" id="PTHR43227:SF8">
    <property type="entry name" value="DIACETYLCHITOBIOSE UPTAKE SYSTEM PERMEASE PROTEIN DASB"/>
    <property type="match status" value="1"/>
</dbReference>
<protein>
    <submittedName>
        <fullName evidence="9">Sugar ABC transporter permease</fullName>
    </submittedName>
</protein>
<evidence type="ECO:0000256" key="1">
    <source>
        <dbReference type="ARBA" id="ARBA00004651"/>
    </source>
</evidence>
<evidence type="ECO:0000256" key="5">
    <source>
        <dbReference type="ARBA" id="ARBA00022989"/>
    </source>
</evidence>
<organism evidence="9 10">
    <name type="scientific">Cryobacterium melibiosiphilum</name>
    <dbReference type="NCBI Taxonomy" id="995039"/>
    <lineage>
        <taxon>Bacteria</taxon>
        <taxon>Bacillati</taxon>
        <taxon>Actinomycetota</taxon>
        <taxon>Actinomycetes</taxon>
        <taxon>Micrococcales</taxon>
        <taxon>Microbacteriaceae</taxon>
        <taxon>Cryobacterium</taxon>
    </lineage>
</organism>
<name>A0A3A5MRL1_9MICO</name>
<dbReference type="CDD" id="cd06261">
    <property type="entry name" value="TM_PBP2"/>
    <property type="match status" value="1"/>
</dbReference>
<evidence type="ECO:0000256" key="6">
    <source>
        <dbReference type="ARBA" id="ARBA00023136"/>
    </source>
</evidence>
<feature type="transmembrane region" description="Helical" evidence="7">
    <location>
        <begin position="97"/>
        <end position="118"/>
    </location>
</feature>
<evidence type="ECO:0000259" key="8">
    <source>
        <dbReference type="PROSITE" id="PS50928"/>
    </source>
</evidence>
<evidence type="ECO:0000256" key="7">
    <source>
        <dbReference type="RuleBase" id="RU363032"/>
    </source>
</evidence>
<feature type="transmembrane region" description="Helical" evidence="7">
    <location>
        <begin position="196"/>
        <end position="215"/>
    </location>
</feature>
<accession>A0A3A5MRL1</accession>
<dbReference type="InterPro" id="IPR000515">
    <property type="entry name" value="MetI-like"/>
</dbReference>
<sequence>MKLKHFVAFSAPALLLMLGLLMIPLITTLVWSFQNVPVGQPGVFNGLANYAEIFSSPRFGAATQFTIGFTIVVTLAKIICGYGIALMLNRIKRGRMIILGLLMASYVVPTVIGALNFSWLFNDIFGGVVNQGLALIGLNINWLTEVGPARVLIGLHALWHETPFVIMVLLAGLATLPEEPLEAAQLDGANWWQRQRYVVVPLLGPLFSFVLLISIMDSLKVFDSIRIITPAATSLGTESLMAFVYQVALGESYRLGIASAVNVLTIILTVVLLIPFLRMTWKEARSA</sequence>
<dbReference type="Gene3D" id="1.10.3720.10">
    <property type="entry name" value="MetI-like"/>
    <property type="match status" value="1"/>
</dbReference>
<keyword evidence="2 7" id="KW-0813">Transport</keyword>
<gene>
    <name evidence="9" type="ORF">D6T64_03990</name>
</gene>
<evidence type="ECO:0000256" key="4">
    <source>
        <dbReference type="ARBA" id="ARBA00022692"/>
    </source>
</evidence>
<evidence type="ECO:0000313" key="10">
    <source>
        <dbReference type="Proteomes" id="UP000272015"/>
    </source>
</evidence>
<dbReference type="OrthoDB" id="3173654at2"/>
<dbReference type="PANTHER" id="PTHR43227">
    <property type="entry name" value="BLL4140 PROTEIN"/>
    <property type="match status" value="1"/>
</dbReference>
<evidence type="ECO:0000256" key="2">
    <source>
        <dbReference type="ARBA" id="ARBA00022448"/>
    </source>
</evidence>
<keyword evidence="4 7" id="KW-0812">Transmembrane</keyword>
<keyword evidence="10" id="KW-1185">Reference proteome</keyword>
<keyword evidence="3" id="KW-1003">Cell membrane</keyword>
<feature type="transmembrane region" description="Helical" evidence="7">
    <location>
        <begin position="255"/>
        <end position="277"/>
    </location>
</feature>
<feature type="domain" description="ABC transmembrane type-1" evidence="8">
    <location>
        <begin position="63"/>
        <end position="276"/>
    </location>
</feature>
<dbReference type="Proteomes" id="UP000272015">
    <property type="component" value="Unassembled WGS sequence"/>
</dbReference>